<proteinExistence type="predicted"/>
<gene>
    <name evidence="1" type="ORF">DFP90_101464</name>
</gene>
<reference evidence="1 2" key="1">
    <citation type="submission" date="2018-07" db="EMBL/GenBank/DDBJ databases">
        <title>Genomic Encyclopedia of Type Strains, Phase III (KMG-III): the genomes of soil and plant-associated and newly described type strains.</title>
        <authorList>
            <person name="Whitman W."/>
        </authorList>
    </citation>
    <scope>NUCLEOTIDE SEQUENCE [LARGE SCALE GENOMIC DNA]</scope>
    <source>
        <strain evidence="1 2">CECT 8488</strain>
    </source>
</reference>
<organism evidence="1 2">
    <name type="scientific">Aestuariispira insulae</name>
    <dbReference type="NCBI Taxonomy" id="1461337"/>
    <lineage>
        <taxon>Bacteria</taxon>
        <taxon>Pseudomonadati</taxon>
        <taxon>Pseudomonadota</taxon>
        <taxon>Alphaproteobacteria</taxon>
        <taxon>Rhodospirillales</taxon>
        <taxon>Kiloniellaceae</taxon>
        <taxon>Aestuariispira</taxon>
    </lineage>
</organism>
<sequence>MVAIATTLASDWYRGFQEFLGNEPEFAPLRSVFRLTPEQMADYDTSVEFNYNAIGVIHGVLNDELNIMLSRAFRQYVDRIAPCEARLERDWREKLQVLDQLGHCPMPPVASSVIRRLNDHFEKKALHVMQSDEIWHPVSNEEALRHNVARYERADILACPDVLEIATRPETIALIQAHLGVLPTLINLSCWRSHAGLPAPKRAQFFHFDLDDYRFCKLFVYLSDAGEGAGPHVYVEGSHRAALVRNARDHWPEGPKDFMDWYLKSVRKTDEDVEKAFGNAGVRLTGKAGDSFITNTAGIHKGEMPVDQDRFLLQMEFAATPMLTELIDPVPLADLGYPEGLAGRLNDPVTAYVARLFVTA</sequence>
<keyword evidence="2" id="KW-1185">Reference proteome</keyword>
<evidence type="ECO:0000313" key="1">
    <source>
        <dbReference type="EMBL" id="RED53672.1"/>
    </source>
</evidence>
<evidence type="ECO:0008006" key="3">
    <source>
        <dbReference type="Google" id="ProtNLM"/>
    </source>
</evidence>
<name>A0A3D9HW01_9PROT</name>
<accession>A0A3D9HW01</accession>
<dbReference type="Gene3D" id="2.60.120.620">
    <property type="entry name" value="q2cbj1_9rhob like domain"/>
    <property type="match status" value="1"/>
</dbReference>
<dbReference type="SUPFAM" id="SSF51197">
    <property type="entry name" value="Clavaminate synthase-like"/>
    <property type="match status" value="1"/>
</dbReference>
<dbReference type="EMBL" id="QRDW01000001">
    <property type="protein sequence ID" value="RED53672.1"/>
    <property type="molecule type" value="Genomic_DNA"/>
</dbReference>
<evidence type="ECO:0000313" key="2">
    <source>
        <dbReference type="Proteomes" id="UP000256845"/>
    </source>
</evidence>
<protein>
    <recommendedName>
        <fullName evidence="3">Phytanoyl-CoA dioxygenase PhyH</fullName>
    </recommendedName>
</protein>
<dbReference type="Proteomes" id="UP000256845">
    <property type="component" value="Unassembled WGS sequence"/>
</dbReference>
<comment type="caution">
    <text evidence="1">The sequence shown here is derived from an EMBL/GenBank/DDBJ whole genome shotgun (WGS) entry which is preliminary data.</text>
</comment>
<dbReference type="AlphaFoldDB" id="A0A3D9HW01"/>